<reference evidence="7 8" key="1">
    <citation type="journal article" date="2023" name="Commun. Biol.">
        <title>Genome analysis of Parmales, the sister group of diatoms, reveals the evolutionary specialization of diatoms from phago-mixotrophs to photoautotrophs.</title>
        <authorList>
            <person name="Ban H."/>
            <person name="Sato S."/>
            <person name="Yoshikawa S."/>
            <person name="Yamada K."/>
            <person name="Nakamura Y."/>
            <person name="Ichinomiya M."/>
            <person name="Sato N."/>
            <person name="Blanc-Mathieu R."/>
            <person name="Endo H."/>
            <person name="Kuwata A."/>
            <person name="Ogata H."/>
        </authorList>
    </citation>
    <scope>NUCLEOTIDE SEQUENCE [LARGE SCALE GENOMIC DNA]</scope>
</reference>
<dbReference type="PROSITE" id="PS50059">
    <property type="entry name" value="FKBP_PPIASE"/>
    <property type="match status" value="1"/>
</dbReference>
<evidence type="ECO:0000256" key="3">
    <source>
        <dbReference type="ARBA" id="ARBA00023110"/>
    </source>
</evidence>
<dbReference type="PANTHER" id="PTHR10516:SF443">
    <property type="entry name" value="FK506-BINDING PROTEIN 59-RELATED"/>
    <property type="match status" value="1"/>
</dbReference>
<dbReference type="Proteomes" id="UP001165060">
    <property type="component" value="Unassembled WGS sequence"/>
</dbReference>
<evidence type="ECO:0000259" key="6">
    <source>
        <dbReference type="PROSITE" id="PS50059"/>
    </source>
</evidence>
<organism evidence="7 8">
    <name type="scientific">Tetraparma gracilis</name>
    <dbReference type="NCBI Taxonomy" id="2962635"/>
    <lineage>
        <taxon>Eukaryota</taxon>
        <taxon>Sar</taxon>
        <taxon>Stramenopiles</taxon>
        <taxon>Ochrophyta</taxon>
        <taxon>Bolidophyceae</taxon>
        <taxon>Parmales</taxon>
        <taxon>Triparmaceae</taxon>
        <taxon>Tetraparma</taxon>
    </lineage>
</organism>
<evidence type="ECO:0000256" key="5">
    <source>
        <dbReference type="PROSITE-ProRule" id="PRU00277"/>
    </source>
</evidence>
<dbReference type="InterPro" id="IPR046357">
    <property type="entry name" value="PPIase_dom_sf"/>
</dbReference>
<dbReference type="InterPro" id="IPR001179">
    <property type="entry name" value="PPIase_FKBP_dom"/>
</dbReference>
<gene>
    <name evidence="7" type="ORF">TeGR_g3475</name>
</gene>
<evidence type="ECO:0000256" key="2">
    <source>
        <dbReference type="ARBA" id="ARBA00013194"/>
    </source>
</evidence>
<keyword evidence="3 5" id="KW-0697">Rotamase</keyword>
<dbReference type="SUPFAM" id="SSF54534">
    <property type="entry name" value="FKBP-like"/>
    <property type="match status" value="1"/>
</dbReference>
<evidence type="ECO:0000313" key="7">
    <source>
        <dbReference type="EMBL" id="GMI37327.1"/>
    </source>
</evidence>
<dbReference type="PANTHER" id="PTHR10516">
    <property type="entry name" value="PEPTIDYL-PROLYL CIS-TRANS ISOMERASE"/>
    <property type="match status" value="1"/>
</dbReference>
<sequence length="140" mass="14963">MSAIDVSGDGGVLVTVTSPGPGPKPQQGQIVFAHYKGTLKDGSVFDCSRDKPHRRETGFYFPLGGGAVIPAWDLGFAAMTVGSRAVIEARHDYAYGERGMPESGIPERAVLLFEVELLDAKTMTAAEVREVDAKVAALRR</sequence>
<protein>
    <recommendedName>
        <fullName evidence="2 5">peptidylprolyl isomerase</fullName>
        <ecNumber evidence="2 5">5.2.1.8</ecNumber>
    </recommendedName>
</protein>
<comment type="caution">
    <text evidence="7">The sequence shown here is derived from an EMBL/GenBank/DDBJ whole genome shotgun (WGS) entry which is preliminary data.</text>
</comment>
<dbReference type="InterPro" id="IPR050689">
    <property type="entry name" value="FKBP-type_PPIase"/>
</dbReference>
<name>A0ABQ6N102_9STRA</name>
<dbReference type="Pfam" id="PF00254">
    <property type="entry name" value="FKBP_C"/>
    <property type="match status" value="1"/>
</dbReference>
<keyword evidence="4 5" id="KW-0413">Isomerase</keyword>
<accession>A0ABQ6N102</accession>
<keyword evidence="8" id="KW-1185">Reference proteome</keyword>
<evidence type="ECO:0000256" key="4">
    <source>
        <dbReference type="ARBA" id="ARBA00023235"/>
    </source>
</evidence>
<evidence type="ECO:0000256" key="1">
    <source>
        <dbReference type="ARBA" id="ARBA00000971"/>
    </source>
</evidence>
<feature type="domain" description="PPIase FKBP-type" evidence="6">
    <location>
        <begin position="28"/>
        <end position="121"/>
    </location>
</feature>
<comment type="catalytic activity">
    <reaction evidence="1 5">
        <text>[protein]-peptidylproline (omega=180) = [protein]-peptidylproline (omega=0)</text>
        <dbReference type="Rhea" id="RHEA:16237"/>
        <dbReference type="Rhea" id="RHEA-COMP:10747"/>
        <dbReference type="Rhea" id="RHEA-COMP:10748"/>
        <dbReference type="ChEBI" id="CHEBI:83833"/>
        <dbReference type="ChEBI" id="CHEBI:83834"/>
        <dbReference type="EC" id="5.2.1.8"/>
    </reaction>
</comment>
<dbReference type="Gene3D" id="3.10.50.40">
    <property type="match status" value="1"/>
</dbReference>
<dbReference type="EMBL" id="BRYB01000770">
    <property type="protein sequence ID" value="GMI37327.1"/>
    <property type="molecule type" value="Genomic_DNA"/>
</dbReference>
<evidence type="ECO:0000313" key="8">
    <source>
        <dbReference type="Proteomes" id="UP001165060"/>
    </source>
</evidence>
<proteinExistence type="predicted"/>
<dbReference type="EC" id="5.2.1.8" evidence="2 5"/>